<dbReference type="RefSeq" id="XP_014678346.1">
    <property type="nucleotide sequence ID" value="XM_014822860.1"/>
</dbReference>
<protein>
    <submittedName>
        <fullName evidence="4 5">Uncharacterized aminotransferase C660.12c-like isoform X1</fullName>
    </submittedName>
</protein>
<dbReference type="InterPro" id="IPR015422">
    <property type="entry name" value="PyrdxlP-dep_Trfase_small"/>
</dbReference>
<dbReference type="Pfam" id="PF00266">
    <property type="entry name" value="Aminotran_5"/>
    <property type="match status" value="1"/>
</dbReference>
<dbReference type="InterPro" id="IPR015424">
    <property type="entry name" value="PyrdxlP-dep_Trfase"/>
</dbReference>
<dbReference type="Gene3D" id="3.40.640.10">
    <property type="entry name" value="Type I PLP-dependent aspartate aminotransferase-like (Major domain)"/>
    <property type="match status" value="1"/>
</dbReference>
<sequence length="488" mass="55822">MDLLDTELYSSKPLQFGRELKKHFPLDADITYCNHGSFGATPLCVIQEQRRIQDDMNKWPCHFTWRKSLPLYKQALEPLADFMGTKTKNLVFIANTTTGLNSVLKSLNLRPGSAIMGTSLTYGAVQYAIQETVRIKPGLKSLFMDIIFPIHSKQDLIDRFTSYLDEHPNIKLAVIDHITSPSAVLMPIQELVALFHSREIFVAVDGAHAAGQVQVNLDELDADFYTSSMHKWLFAPRGCGFLYISPRHQGNVHPAITSWDYAGSDMHAEFQKEGTRDQTPYFSVPAAIRFYQEIGGWETVRNYCRPLADDVVDLLVKAWHTEKLPIPRELEAPCLRLVRVPFIEGYHRADVSISRCLHNEFMPTIFISLYYKVNEYILIHLNVVLDPISSKLGRLCRVLAQNDARWDYLYMQLGDTSLLMDKTESDLKLQEHIFFEYKLQLIMISCQGKSYVRVATPAYTDHRDFEEMARIVLEIQAKANVCRSNAST</sequence>
<dbReference type="PANTHER" id="PTHR43092">
    <property type="entry name" value="L-CYSTEINE DESULFHYDRASE"/>
    <property type="match status" value="1"/>
</dbReference>
<name>A0ABM1F1M6_PRICU</name>
<evidence type="ECO:0000313" key="4">
    <source>
        <dbReference type="RefSeq" id="XP_014678346.1"/>
    </source>
</evidence>
<organism evidence="3 5">
    <name type="scientific">Priapulus caudatus</name>
    <name type="common">Priapulid worm</name>
    <dbReference type="NCBI Taxonomy" id="37621"/>
    <lineage>
        <taxon>Eukaryota</taxon>
        <taxon>Metazoa</taxon>
        <taxon>Ecdysozoa</taxon>
        <taxon>Scalidophora</taxon>
        <taxon>Priapulida</taxon>
        <taxon>Priapulimorpha</taxon>
        <taxon>Priapulimorphida</taxon>
        <taxon>Priapulidae</taxon>
        <taxon>Priapulus</taxon>
    </lineage>
</organism>
<dbReference type="Gene3D" id="3.90.1150.10">
    <property type="entry name" value="Aspartate Aminotransferase, domain 1"/>
    <property type="match status" value="1"/>
</dbReference>
<dbReference type="GeneID" id="106818142"/>
<evidence type="ECO:0000259" key="2">
    <source>
        <dbReference type="Pfam" id="PF00266"/>
    </source>
</evidence>
<dbReference type="RefSeq" id="XP_014678347.1">
    <property type="nucleotide sequence ID" value="XM_014822861.1"/>
</dbReference>
<feature type="domain" description="Aminotransferase class V" evidence="2">
    <location>
        <begin position="71"/>
        <end position="314"/>
    </location>
</feature>
<dbReference type="Proteomes" id="UP000695022">
    <property type="component" value="Unplaced"/>
</dbReference>
<dbReference type="InterPro" id="IPR000192">
    <property type="entry name" value="Aminotrans_V_dom"/>
</dbReference>
<dbReference type="InterPro" id="IPR015421">
    <property type="entry name" value="PyrdxlP-dep_Trfase_major"/>
</dbReference>
<accession>A0ABM1F1M6</accession>
<dbReference type="PANTHER" id="PTHR43092:SF4">
    <property type="entry name" value="AMINOTRANSFERASE CLASS V DOMAIN-CONTAINING PROTEIN"/>
    <property type="match status" value="1"/>
</dbReference>
<keyword evidence="1" id="KW-0663">Pyridoxal phosphate</keyword>
<keyword evidence="3" id="KW-1185">Reference proteome</keyword>
<gene>
    <name evidence="4 5" type="primary">LOC106818142</name>
</gene>
<dbReference type="SUPFAM" id="SSF53383">
    <property type="entry name" value="PLP-dependent transferases"/>
    <property type="match status" value="1"/>
</dbReference>
<evidence type="ECO:0000256" key="1">
    <source>
        <dbReference type="ARBA" id="ARBA00022898"/>
    </source>
</evidence>
<evidence type="ECO:0000313" key="5">
    <source>
        <dbReference type="RefSeq" id="XP_014678347.1"/>
    </source>
</evidence>
<reference evidence="4 5" key="1">
    <citation type="submission" date="2025-05" db="UniProtKB">
        <authorList>
            <consortium name="RefSeq"/>
        </authorList>
    </citation>
    <scope>IDENTIFICATION</scope>
</reference>
<proteinExistence type="predicted"/>
<evidence type="ECO:0000313" key="3">
    <source>
        <dbReference type="Proteomes" id="UP000695022"/>
    </source>
</evidence>